<evidence type="ECO:0000259" key="6">
    <source>
        <dbReference type="Pfam" id="PF02770"/>
    </source>
</evidence>
<dbReference type="Pfam" id="PF00441">
    <property type="entry name" value="Acyl-CoA_dh_1"/>
    <property type="match status" value="1"/>
</dbReference>
<reference evidence="8" key="1">
    <citation type="submission" date="2020-04" db="EMBL/GenBank/DDBJ databases">
        <title>Draft genome resource of the tomato pathogen Pseudocercospora fuligena.</title>
        <authorList>
            <person name="Zaccaron A."/>
        </authorList>
    </citation>
    <scope>NUCLEOTIDE SEQUENCE</scope>
    <source>
        <strain evidence="8">PF001</strain>
    </source>
</reference>
<dbReference type="InterPro" id="IPR006091">
    <property type="entry name" value="Acyl-CoA_Oxase/DH_mid-dom"/>
</dbReference>
<evidence type="ECO:0000256" key="4">
    <source>
        <dbReference type="RuleBase" id="RU362125"/>
    </source>
</evidence>
<dbReference type="SUPFAM" id="SSF47203">
    <property type="entry name" value="Acyl-CoA dehydrogenase C-terminal domain-like"/>
    <property type="match status" value="1"/>
</dbReference>
<evidence type="ECO:0000256" key="2">
    <source>
        <dbReference type="ARBA" id="ARBA00022630"/>
    </source>
</evidence>
<keyword evidence="4" id="KW-0560">Oxidoreductase</keyword>
<evidence type="ECO:0000313" key="9">
    <source>
        <dbReference type="Proteomes" id="UP000660729"/>
    </source>
</evidence>
<keyword evidence="2 4" id="KW-0285">Flavoprotein</keyword>
<comment type="similarity">
    <text evidence="1 4">Belongs to the acyl-CoA dehydrogenase family.</text>
</comment>
<dbReference type="Gene3D" id="2.40.110.20">
    <property type="match status" value="1"/>
</dbReference>
<dbReference type="InterPro" id="IPR009100">
    <property type="entry name" value="AcylCoA_DH/oxidase_NM_dom_sf"/>
</dbReference>
<keyword evidence="3 4" id="KW-0274">FAD</keyword>
<dbReference type="AlphaFoldDB" id="A0A8H6RF36"/>
<sequence>MDSLATEQPHDIMATRMLPRNAIMLMRGTPVRRRTRLGLRLQSTLQPSTLDHGFKLQPQPLTNPYTSDLAYQRVLSWYLPPDILEEIKPQLIKFGDEAISEQVNEWISDAERNQPYVKKRDVWNNQYPHDKLITSHGWKELGKWGISNGVVAHAYEDKYGEHRRIVQHAFNYIYSASSAVYSCPVSMTSGAGRLFWYQTTQDPKVRDKADHPFHEVHRKLTARKDNWISSQWMTERPGGSDVQNSETVAVYSPLSEQKGVKRFQDGDYLVSGYKFFCSATDCDIALMLAKEPETGKLGLFVAPTKIEGEDGRSITNGIRFHRLKTKMGTKELPTAELELKDVRAWRVGPPGRGIATIAMLLNTTRTHNFITALSCWRRGMAIAKSFAQTRTSLNQPLSTFPMHLRLLSRMEIRFRALLNLAFFTTSLLSFSDNNFPSQSSTIPLPSPGHQTQTILRTLTATSKGVICKLSCIALQECQEAMGGVGYMDEPDEPEWNVSRLYRDTAANMTWEGTTNVLSSEVVRHLMNKDHLEVFGSWVETSVNGVEDEEMKGRLMDAWKEFVNFMEDRREDLSALLADGREIMFSLAWIVSGVLLAHDAQRDGDVVAGEVAKRWILDCDVGVGEFGLHDVVLGQPRVRRRSDREMINWDCKIVWDRDLPGDAAAGYRVEGPGAGEGRVRPAL</sequence>
<evidence type="ECO:0000256" key="3">
    <source>
        <dbReference type="ARBA" id="ARBA00022827"/>
    </source>
</evidence>
<accession>A0A8H6RF36</accession>
<comment type="cofactor">
    <cofactor evidence="4">
        <name>FAD</name>
        <dbReference type="ChEBI" id="CHEBI:57692"/>
    </cofactor>
</comment>
<feature type="domain" description="Adaptive response protein AidB N-terminal" evidence="7">
    <location>
        <begin position="63"/>
        <end position="193"/>
    </location>
</feature>
<evidence type="ECO:0000259" key="5">
    <source>
        <dbReference type="Pfam" id="PF00441"/>
    </source>
</evidence>
<proteinExistence type="inferred from homology"/>
<dbReference type="Gene3D" id="1.20.140.10">
    <property type="entry name" value="Butyryl-CoA Dehydrogenase, subunit A, domain 3"/>
    <property type="match status" value="1"/>
</dbReference>
<dbReference type="GO" id="GO:0003995">
    <property type="term" value="F:acyl-CoA dehydrogenase activity"/>
    <property type="evidence" value="ECO:0007669"/>
    <property type="project" value="TreeGrafter"/>
</dbReference>
<dbReference type="SUPFAM" id="SSF56645">
    <property type="entry name" value="Acyl-CoA dehydrogenase NM domain-like"/>
    <property type="match status" value="1"/>
</dbReference>
<dbReference type="InterPro" id="IPR009075">
    <property type="entry name" value="AcylCo_DH/oxidase_C"/>
</dbReference>
<evidence type="ECO:0000313" key="8">
    <source>
        <dbReference type="EMBL" id="KAF7188871.1"/>
    </source>
</evidence>
<dbReference type="Proteomes" id="UP000660729">
    <property type="component" value="Unassembled WGS sequence"/>
</dbReference>
<protein>
    <submittedName>
        <fullName evidence="8">Acyl-CoA dehydrogenase family member 11</fullName>
    </submittedName>
</protein>
<evidence type="ECO:0000256" key="1">
    <source>
        <dbReference type="ARBA" id="ARBA00009347"/>
    </source>
</evidence>
<comment type="caution">
    <text evidence="8">The sequence shown here is derived from an EMBL/GenBank/DDBJ whole genome shotgun (WGS) entry which is preliminary data.</text>
</comment>
<name>A0A8H6RF36_9PEZI</name>
<dbReference type="PANTHER" id="PTHR42707">
    <property type="entry name" value="ACYL-COA DEHYDROGENASE"/>
    <property type="match status" value="1"/>
</dbReference>
<dbReference type="OrthoDB" id="10251155at2759"/>
<gene>
    <name evidence="8" type="ORF">HII31_09794</name>
</gene>
<evidence type="ECO:0000259" key="7">
    <source>
        <dbReference type="Pfam" id="PF18158"/>
    </source>
</evidence>
<dbReference type="EMBL" id="JABCIY010000204">
    <property type="protein sequence ID" value="KAF7188871.1"/>
    <property type="molecule type" value="Genomic_DNA"/>
</dbReference>
<dbReference type="InterPro" id="IPR036250">
    <property type="entry name" value="AcylCo_DH-like_C"/>
</dbReference>
<feature type="domain" description="Acyl-CoA dehydrogenase/oxidase C-terminal" evidence="5">
    <location>
        <begin position="351"/>
        <end position="525"/>
    </location>
</feature>
<dbReference type="Pfam" id="PF02770">
    <property type="entry name" value="Acyl-CoA_dh_M"/>
    <property type="match status" value="1"/>
</dbReference>
<organism evidence="8 9">
    <name type="scientific">Pseudocercospora fuligena</name>
    <dbReference type="NCBI Taxonomy" id="685502"/>
    <lineage>
        <taxon>Eukaryota</taxon>
        <taxon>Fungi</taxon>
        <taxon>Dikarya</taxon>
        <taxon>Ascomycota</taxon>
        <taxon>Pezizomycotina</taxon>
        <taxon>Dothideomycetes</taxon>
        <taxon>Dothideomycetidae</taxon>
        <taxon>Mycosphaerellales</taxon>
        <taxon>Mycosphaerellaceae</taxon>
        <taxon>Pseudocercospora</taxon>
    </lineage>
</organism>
<dbReference type="InterPro" id="IPR052904">
    <property type="entry name" value="Acyl-CoA_dehydrogenase-like"/>
</dbReference>
<keyword evidence="9" id="KW-1185">Reference proteome</keyword>
<dbReference type="InterPro" id="IPR041504">
    <property type="entry name" value="AidB_N"/>
</dbReference>
<dbReference type="Pfam" id="PF18158">
    <property type="entry name" value="AidB_N"/>
    <property type="match status" value="1"/>
</dbReference>
<dbReference type="PANTHER" id="PTHR42707:SF2">
    <property type="entry name" value="ACD11 DEHYDROGENASE"/>
    <property type="match status" value="1"/>
</dbReference>
<feature type="domain" description="Acyl-CoA oxidase/dehydrogenase middle" evidence="6">
    <location>
        <begin position="231"/>
        <end position="342"/>
    </location>
</feature>